<dbReference type="InterPro" id="IPR000477">
    <property type="entry name" value="RT_dom"/>
</dbReference>
<dbReference type="STRING" id="22663.A0A2I0L3J0"/>
<keyword evidence="3" id="KW-1185">Reference proteome</keyword>
<comment type="caution">
    <text evidence="2">The sequence shown here is derived from an EMBL/GenBank/DDBJ whole genome shotgun (WGS) entry which is preliminary data.</text>
</comment>
<accession>A0A2I0L3J0</accession>
<feature type="domain" description="Reverse transcriptase" evidence="1">
    <location>
        <begin position="1"/>
        <end position="174"/>
    </location>
</feature>
<gene>
    <name evidence="2" type="ORF">CRG98_004302</name>
</gene>
<sequence>MGDNIMPAHELVKGYQREYGDPRCAVKADIMKAFYSVDWMFLLQVLRATVVQTSHIEGKEGVRQGDPLSPLLDRAAVDGKICYHPKRKRIQLTNLGFADHMLIFLRGGVQSLKELAKVLKYFHYLFGLKLNPAKTELLCASLNKEEENLLLPEKGQGARMGTPQSATSFTGEAARRMLLHELPHPLFLLPHAKGEGIKSEGARVGLPAGDLPHWRDSWRVLVS</sequence>
<proteinExistence type="predicted"/>
<organism evidence="2 3">
    <name type="scientific">Punica granatum</name>
    <name type="common">Pomegranate</name>
    <dbReference type="NCBI Taxonomy" id="22663"/>
    <lineage>
        <taxon>Eukaryota</taxon>
        <taxon>Viridiplantae</taxon>
        <taxon>Streptophyta</taxon>
        <taxon>Embryophyta</taxon>
        <taxon>Tracheophyta</taxon>
        <taxon>Spermatophyta</taxon>
        <taxon>Magnoliopsida</taxon>
        <taxon>eudicotyledons</taxon>
        <taxon>Gunneridae</taxon>
        <taxon>Pentapetalae</taxon>
        <taxon>rosids</taxon>
        <taxon>malvids</taxon>
        <taxon>Myrtales</taxon>
        <taxon>Lythraceae</taxon>
        <taxon>Punica</taxon>
    </lineage>
</organism>
<reference evidence="2 3" key="1">
    <citation type="submission" date="2017-11" db="EMBL/GenBank/DDBJ databases">
        <title>De-novo sequencing of pomegranate (Punica granatum L.) genome.</title>
        <authorList>
            <person name="Akparov Z."/>
            <person name="Amiraslanov A."/>
            <person name="Hajiyeva S."/>
            <person name="Abbasov M."/>
            <person name="Kaur K."/>
            <person name="Hamwieh A."/>
            <person name="Solovyev V."/>
            <person name="Salamov A."/>
            <person name="Braich B."/>
            <person name="Kosarev P."/>
            <person name="Mahmoud A."/>
            <person name="Hajiyev E."/>
            <person name="Babayeva S."/>
            <person name="Izzatullayeva V."/>
            <person name="Mammadov A."/>
            <person name="Mammadov A."/>
            <person name="Sharifova S."/>
            <person name="Ojaghi J."/>
            <person name="Eynullazada K."/>
            <person name="Bayramov B."/>
            <person name="Abdulazimova A."/>
            <person name="Shahmuradov I."/>
        </authorList>
    </citation>
    <scope>NUCLEOTIDE SEQUENCE [LARGE SCALE GENOMIC DNA]</scope>
    <source>
        <strain evidence="3">cv. AG2017</strain>
        <tissue evidence="2">Leaf</tissue>
    </source>
</reference>
<name>A0A2I0L3J0_PUNGR</name>
<dbReference type="EMBL" id="PGOL01000180">
    <property type="protein sequence ID" value="PKI75262.1"/>
    <property type="molecule type" value="Genomic_DNA"/>
</dbReference>
<dbReference type="AlphaFoldDB" id="A0A2I0L3J0"/>
<evidence type="ECO:0000313" key="3">
    <source>
        <dbReference type="Proteomes" id="UP000233551"/>
    </source>
</evidence>
<dbReference type="Proteomes" id="UP000233551">
    <property type="component" value="Unassembled WGS sequence"/>
</dbReference>
<dbReference type="PROSITE" id="PS50878">
    <property type="entry name" value="RT_POL"/>
    <property type="match status" value="1"/>
</dbReference>
<protein>
    <recommendedName>
        <fullName evidence="1">Reverse transcriptase domain-containing protein</fullName>
    </recommendedName>
</protein>
<evidence type="ECO:0000259" key="1">
    <source>
        <dbReference type="PROSITE" id="PS50878"/>
    </source>
</evidence>
<evidence type="ECO:0000313" key="2">
    <source>
        <dbReference type="EMBL" id="PKI75262.1"/>
    </source>
</evidence>
<dbReference type="Pfam" id="PF00078">
    <property type="entry name" value="RVT_1"/>
    <property type="match status" value="1"/>
</dbReference>